<dbReference type="EMBL" id="JAEPRQ010000004">
    <property type="protein sequence ID" value="MBK4216783.1"/>
    <property type="molecule type" value="Genomic_DNA"/>
</dbReference>
<gene>
    <name evidence="1" type="ORF">JJJ17_12670</name>
</gene>
<keyword evidence="2" id="KW-1185">Reference proteome</keyword>
<dbReference type="SUPFAM" id="SSF52540">
    <property type="entry name" value="P-loop containing nucleoside triphosphate hydrolases"/>
    <property type="match status" value="1"/>
</dbReference>
<accession>A0A934W0W9</accession>
<sequence length="343" mass="37296">MRGALILGSARCGSTLVSQILRNHPAILSVSELFAAAGHSAFRPGLLSGARFWSEMAKPTAAMSEVANPDAAPQEFLYGRIAQPAHDPWNCPPILSVALPHISSDPDALFTALAGEISKRPLAERADHYLALFDAMARSLSGRDIWVERSGGSLVASGTLRQLFPNATLILLTRNGCETALSMRDYPAARLAMWFWRNLAPLRIDLLHPRRHFGRGGLWPVIAAIGARSGIRRIVSRRPTLTQAGEFWSALTIRGLQGLNDAQPLILRHEDLCREPTPSIRKLVHHLGCDAPANWLEQATAIPEQRPSRLNALGARERDEIEKACAPGEAALAEYVAGVSVKS</sequence>
<dbReference type="Proteomes" id="UP000640485">
    <property type="component" value="Unassembled WGS sequence"/>
</dbReference>
<reference evidence="1" key="1">
    <citation type="submission" date="2021-01" db="EMBL/GenBank/DDBJ databases">
        <title>Paracoccus amoyensis sp. nov., isolated from the surface seawater along the coast of Xiamen Island, China.</title>
        <authorList>
            <person name="Lyu L."/>
        </authorList>
    </citation>
    <scope>NUCLEOTIDE SEQUENCE</scope>
    <source>
        <strain evidence="1">MJ17</strain>
    </source>
</reference>
<dbReference type="InterPro" id="IPR027417">
    <property type="entry name" value="P-loop_NTPase"/>
</dbReference>
<proteinExistence type="predicted"/>
<comment type="caution">
    <text evidence="1">The sequence shown here is derived from an EMBL/GenBank/DDBJ whole genome shotgun (WGS) entry which is preliminary data.</text>
</comment>
<dbReference type="AlphaFoldDB" id="A0A934W0W9"/>
<protein>
    <submittedName>
        <fullName evidence="1">Sulfotransferase</fullName>
    </submittedName>
</protein>
<evidence type="ECO:0000313" key="1">
    <source>
        <dbReference type="EMBL" id="MBK4216783.1"/>
    </source>
</evidence>
<organism evidence="1 2">
    <name type="scientific">Paracoccus caeni</name>
    <dbReference type="NCBI Taxonomy" id="657651"/>
    <lineage>
        <taxon>Bacteria</taxon>
        <taxon>Pseudomonadati</taxon>
        <taxon>Pseudomonadota</taxon>
        <taxon>Alphaproteobacteria</taxon>
        <taxon>Rhodobacterales</taxon>
        <taxon>Paracoccaceae</taxon>
        <taxon>Paracoccus</taxon>
    </lineage>
</organism>
<dbReference type="Gene3D" id="3.40.50.300">
    <property type="entry name" value="P-loop containing nucleotide triphosphate hydrolases"/>
    <property type="match status" value="1"/>
</dbReference>
<evidence type="ECO:0000313" key="2">
    <source>
        <dbReference type="Proteomes" id="UP000640485"/>
    </source>
</evidence>
<name>A0A934W0W9_9RHOB</name>